<evidence type="ECO:0000313" key="1">
    <source>
        <dbReference type="EMBL" id="QAU04871.1"/>
    </source>
</evidence>
<sequence>MQFKKVDVLISENLTKEQLKEKVLTELNKISKESNPSISYIANIHDIVNGKYWICMDSETKETMGASDELIDLQAIFRHTTENPDEASRDLLYSSKYIEDNFLRKIIFETYKEANDSRLTKLETTVGTNEKDIEDKHYKLEKRVTTAENTITDNRELEDTRYGEYTQFKKNIENNILSINNTLNAKANLGGSETQVFNVADPTSDWHAINLAYAKKNFNADLINTHKTDFNNPHKTSIVNLIDTSIVGPANNHILQYDSNTRKWKNAVLSVDLSNYYNKSEVDSKLGTKANTNNVYNKSEINTKLQDVLAQADNRYPTLLTQNLEWTVGVGGKFTNLQTAINEAAKFINNKDYILTLKLISNIEANNPIYIRKLNIPFVNIDFNGFKVKITSETIGFYIWSSKIGKILKPYVESYSTCFYFLNSTCEQIGFADTSYTCKLSCSKSNVSAGAPISGIQAGTGAAVIFMGKFQFLTPDINKHCFTSSGVGVLSYRNPTEVIQPSGVAFNVVNGGLISNSGVTVTGGASKNSQTPNVVSESGIIFG</sequence>
<protein>
    <recommendedName>
        <fullName evidence="3">Tail fiber protein</fullName>
    </recommendedName>
</protein>
<accession>A0A410T7L3</accession>
<organism evidence="1 2">
    <name type="scientific">Campylobacter phage CP20</name>
    <dbReference type="NCBI Taxonomy" id="2506428"/>
    <lineage>
        <taxon>Viruses</taxon>
        <taxon>Duplodnaviria</taxon>
        <taxon>Heunggongvirae</taxon>
        <taxon>Uroviricota</taxon>
        <taxon>Caudoviricetes</taxon>
        <taxon>Connertonviridae</taxon>
        <taxon>Firehammervirus</taxon>
        <taxon>Firehammervirus CPt10</taxon>
    </lineage>
</organism>
<dbReference type="EMBL" id="MK408758">
    <property type="protein sequence ID" value="QAU04871.1"/>
    <property type="molecule type" value="Genomic_DNA"/>
</dbReference>
<reference evidence="1 2" key="1">
    <citation type="submission" date="2019-01" db="EMBL/GenBank/DDBJ databases">
        <title>Complete genome sequence of Campylobacter bacteriophage CP20.</title>
        <authorList>
            <person name="Connerton I.F."/>
        </authorList>
    </citation>
    <scope>NUCLEOTIDE SEQUENCE [LARGE SCALE GENOMIC DNA]</scope>
</reference>
<evidence type="ECO:0008006" key="3">
    <source>
        <dbReference type="Google" id="ProtNLM"/>
    </source>
</evidence>
<evidence type="ECO:0000313" key="2">
    <source>
        <dbReference type="Proteomes" id="UP000290538"/>
    </source>
</evidence>
<proteinExistence type="predicted"/>
<dbReference type="Proteomes" id="UP000290538">
    <property type="component" value="Segment"/>
</dbReference>
<name>A0A410T7L3_9CAUD</name>